<dbReference type="Proteomes" id="UP000002408">
    <property type="component" value="Chromosome"/>
</dbReference>
<dbReference type="GeneID" id="5411440"/>
<dbReference type="eggNOG" id="arCOG00734">
    <property type="taxonomic scope" value="Archaea"/>
</dbReference>
<dbReference type="Pfam" id="PF01022">
    <property type="entry name" value="HTH_5"/>
    <property type="match status" value="1"/>
</dbReference>
<dbReference type="PIRSF" id="PIRSF018357">
    <property type="entry name" value="Trans_reg_ArsR_prd"/>
    <property type="match status" value="1"/>
</dbReference>
<dbReference type="EMBL" id="CP000780">
    <property type="protein sequence ID" value="ABS55652.1"/>
    <property type="molecule type" value="Genomic_DNA"/>
</dbReference>
<evidence type="ECO:0000313" key="2">
    <source>
        <dbReference type="EMBL" id="ABS55652.1"/>
    </source>
</evidence>
<dbReference type="InterPro" id="IPR036390">
    <property type="entry name" value="WH_DNA-bd_sf"/>
</dbReference>
<dbReference type="CDD" id="cd00090">
    <property type="entry name" value="HTH_ARSR"/>
    <property type="match status" value="1"/>
</dbReference>
<sequence>MGAAFGTLTEIRELKTEISGLRTDLKRFIEHANQQHVATVLGDLRKNYAGLFSDHQVENAKTDLSAHMVGECGMREKCYQVFMNFLQTTSKHIRDGEVSDEIIQSYREQIKALRAKGSSDRCDTCFTEVYRLFEKQVDLMQSLGIYQKPGENIPDQPGTTDESVVKNILEPVANVQRFQILKALSAQTRTFSDLSGITGLKGGNLLFHIRKLLDCGLILQRHERGDYIITDRGYKTMTAIAELHRQVTHS</sequence>
<dbReference type="GO" id="GO:0003700">
    <property type="term" value="F:DNA-binding transcription factor activity"/>
    <property type="evidence" value="ECO:0007669"/>
    <property type="project" value="InterPro"/>
</dbReference>
<dbReference type="AlphaFoldDB" id="A7I7E1"/>
<keyword evidence="3" id="KW-1185">Reference proteome</keyword>
<dbReference type="InterPro" id="IPR016723">
    <property type="entry name" value="Tscrpt_reg_ArsR_prd"/>
</dbReference>
<dbReference type="InterPro" id="IPR011991">
    <property type="entry name" value="ArsR-like_HTH"/>
</dbReference>
<reference evidence="3" key="1">
    <citation type="journal article" date="2015" name="Microbiology">
        <title>Genome of Methanoregula boonei 6A8 reveals adaptations to oligotrophic peatland environments.</title>
        <authorList>
            <person name="Braeuer S."/>
            <person name="Cadillo-Quiroz H."/>
            <person name="Kyrpides N."/>
            <person name="Woyke T."/>
            <person name="Goodwin L."/>
            <person name="Detter C."/>
            <person name="Podell S."/>
            <person name="Yavitt J.B."/>
            <person name="Zinder S.H."/>
        </authorList>
    </citation>
    <scope>NUCLEOTIDE SEQUENCE [LARGE SCALE GENOMIC DNA]</scope>
    <source>
        <strain evidence="3">DSM 21154 / JCM 14090 / 6A8</strain>
    </source>
</reference>
<proteinExistence type="predicted"/>
<dbReference type="InterPro" id="IPR036388">
    <property type="entry name" value="WH-like_DNA-bd_sf"/>
</dbReference>
<dbReference type="RefSeq" id="WP_012106679.1">
    <property type="nucleotide sequence ID" value="NC_009712.1"/>
</dbReference>
<dbReference type="HOGENOM" id="CLU_085608_0_0_2"/>
<dbReference type="SUPFAM" id="SSF46785">
    <property type="entry name" value="Winged helix' DNA-binding domain"/>
    <property type="match status" value="1"/>
</dbReference>
<protein>
    <submittedName>
        <fullName evidence="2">Regulatory protein, ArsR</fullName>
    </submittedName>
</protein>
<organism evidence="2 3">
    <name type="scientific">Methanoregula boonei (strain DSM 21154 / JCM 14090 / 6A8)</name>
    <dbReference type="NCBI Taxonomy" id="456442"/>
    <lineage>
        <taxon>Archaea</taxon>
        <taxon>Methanobacteriati</taxon>
        <taxon>Methanobacteriota</taxon>
        <taxon>Stenosarchaea group</taxon>
        <taxon>Methanomicrobia</taxon>
        <taxon>Methanomicrobiales</taxon>
        <taxon>Methanoregulaceae</taxon>
        <taxon>Methanoregula</taxon>
    </lineage>
</organism>
<gene>
    <name evidence="2" type="ordered locus">Mboo_1134</name>
</gene>
<name>A7I7E1_METB6</name>
<dbReference type="Gene3D" id="1.10.10.10">
    <property type="entry name" value="Winged helix-like DNA-binding domain superfamily/Winged helix DNA-binding domain"/>
    <property type="match status" value="1"/>
</dbReference>
<evidence type="ECO:0000313" key="3">
    <source>
        <dbReference type="Proteomes" id="UP000002408"/>
    </source>
</evidence>
<feature type="domain" description="HTH arsR-type" evidence="1">
    <location>
        <begin position="167"/>
        <end position="245"/>
    </location>
</feature>
<dbReference type="SMART" id="SM00418">
    <property type="entry name" value="HTH_ARSR"/>
    <property type="match status" value="1"/>
</dbReference>
<dbReference type="InterPro" id="IPR001845">
    <property type="entry name" value="HTH_ArsR_DNA-bd_dom"/>
</dbReference>
<dbReference type="STRING" id="456442.Mboo_1134"/>
<dbReference type="OrthoDB" id="114909at2157"/>
<accession>A7I7E1</accession>
<evidence type="ECO:0000259" key="1">
    <source>
        <dbReference type="SMART" id="SM00418"/>
    </source>
</evidence>
<dbReference type="KEGG" id="mbn:Mboo_1134"/>